<proteinExistence type="predicted"/>
<accession>A0ABS7N1A3</accession>
<sequence length="345" mass="39780">MYSNYLPPTLPDNWKLAEIDQENDYIEFLGFDEELLVSIIAQPADNPEEPYFLCLSQLKGMLGRYDFDSLDWPEWHTNEEMAVRSAINLMEWINQNYQCLDPLSKELYISLGTEEQLPLIQKFFDEELKIHEYREEKLVFKKARLLAGSNSFSESAIQTISHFAQCYNLPFYEIKGGLLCNERFQLIEDFRHNLFEYLKSIEYHPSNMEIKYPTEVGQIVKFHSPYPDEDPNQLYLLIEIFDYEGEILPKADIKALNTGLSFPPIQSVKLKDLEIAEVNNSDLIGFEGTIISASGSYISGKITEVSPIKQTVNLTKRKSQVDTNVAVIIEDPSGEIHQGYLTVLF</sequence>
<dbReference type="EMBL" id="JAHVHP010000001">
    <property type="protein sequence ID" value="MBY5950118.1"/>
    <property type="molecule type" value="Genomic_DNA"/>
</dbReference>
<evidence type="ECO:0000313" key="2">
    <source>
        <dbReference type="Proteomes" id="UP000766609"/>
    </source>
</evidence>
<name>A0ABS7N1A3_9BACT</name>
<keyword evidence="2" id="KW-1185">Reference proteome</keyword>
<organism evidence="1 2">
    <name type="scientific">Algoriphagus marincola</name>
    <dbReference type="NCBI Taxonomy" id="264027"/>
    <lineage>
        <taxon>Bacteria</taxon>
        <taxon>Pseudomonadati</taxon>
        <taxon>Bacteroidota</taxon>
        <taxon>Cytophagia</taxon>
        <taxon>Cytophagales</taxon>
        <taxon>Cyclobacteriaceae</taxon>
        <taxon>Algoriphagus</taxon>
    </lineage>
</organism>
<protein>
    <submittedName>
        <fullName evidence="1">Uncharacterized protein</fullName>
    </submittedName>
</protein>
<gene>
    <name evidence="1" type="ORF">KUV23_03975</name>
</gene>
<dbReference type="Proteomes" id="UP000766609">
    <property type="component" value="Unassembled WGS sequence"/>
</dbReference>
<reference evidence="1 2" key="1">
    <citation type="submission" date="2021-06" db="EMBL/GenBank/DDBJ databases">
        <title>44 bacteria genomes isolated from Dapeng, Shenzhen.</title>
        <authorList>
            <person name="Zheng W."/>
            <person name="Yu S."/>
            <person name="Huang Y."/>
        </authorList>
    </citation>
    <scope>NUCLEOTIDE SEQUENCE [LARGE SCALE GENOMIC DNA]</scope>
    <source>
        <strain evidence="1 2">DP5N14-6</strain>
    </source>
</reference>
<evidence type="ECO:0000313" key="1">
    <source>
        <dbReference type="EMBL" id="MBY5950118.1"/>
    </source>
</evidence>
<dbReference type="RefSeq" id="WP_222583165.1">
    <property type="nucleotide sequence ID" value="NZ_JAHVHP010000001.1"/>
</dbReference>
<comment type="caution">
    <text evidence="1">The sequence shown here is derived from an EMBL/GenBank/DDBJ whole genome shotgun (WGS) entry which is preliminary data.</text>
</comment>